<comment type="caution">
    <text evidence="1">The sequence shown here is derived from an EMBL/GenBank/DDBJ whole genome shotgun (WGS) entry which is preliminary data.</text>
</comment>
<protein>
    <recommendedName>
        <fullName evidence="3">Saposin B-type domain-containing protein</fullName>
    </recommendedName>
</protein>
<proteinExistence type="predicted"/>
<keyword evidence="2" id="KW-1185">Reference proteome</keyword>
<evidence type="ECO:0008006" key="3">
    <source>
        <dbReference type="Google" id="ProtNLM"/>
    </source>
</evidence>
<name>A0ABP0MDG3_9DINO</name>
<dbReference type="Proteomes" id="UP001642484">
    <property type="component" value="Unassembled WGS sequence"/>
</dbReference>
<accession>A0ABP0MDG3</accession>
<organism evidence="1 2">
    <name type="scientific">Durusdinium trenchii</name>
    <dbReference type="NCBI Taxonomy" id="1381693"/>
    <lineage>
        <taxon>Eukaryota</taxon>
        <taxon>Sar</taxon>
        <taxon>Alveolata</taxon>
        <taxon>Dinophyceae</taxon>
        <taxon>Suessiales</taxon>
        <taxon>Symbiodiniaceae</taxon>
        <taxon>Durusdinium</taxon>
    </lineage>
</organism>
<dbReference type="EMBL" id="CAXAMN010016836">
    <property type="protein sequence ID" value="CAK9049208.1"/>
    <property type="molecule type" value="Genomic_DNA"/>
</dbReference>
<reference evidence="1 2" key="1">
    <citation type="submission" date="2024-02" db="EMBL/GenBank/DDBJ databases">
        <authorList>
            <person name="Chen Y."/>
            <person name="Shah S."/>
            <person name="Dougan E. K."/>
            <person name="Thang M."/>
            <person name="Chan C."/>
        </authorList>
    </citation>
    <scope>NUCLEOTIDE SEQUENCE [LARGE SCALE GENOMIC DNA]</scope>
</reference>
<sequence>MRVLCLVLPLVAGHEGSMEEVLAVMRQMESIPDPPLTLSQIPEERRCLLCHTIAKGWARALESKVASLPTRQLHEEEFIDVLETICINNSVKEPSTRRPACASDAREHQWLCQHILESVGEDDLWRIFVRLKDIPAEHLCTAEVRMCSRRLKDDKCLSEANCKGSGQSEGKMSSVGCALQNIELFEFDF</sequence>
<evidence type="ECO:0000313" key="1">
    <source>
        <dbReference type="EMBL" id="CAK9049208.1"/>
    </source>
</evidence>
<gene>
    <name evidence="1" type="ORF">CCMP2556_LOCUS25231</name>
</gene>
<evidence type="ECO:0000313" key="2">
    <source>
        <dbReference type="Proteomes" id="UP001642484"/>
    </source>
</evidence>